<comment type="caution">
    <text evidence="3">The sequence shown here is derived from an EMBL/GenBank/DDBJ whole genome shotgun (WGS) entry which is preliminary data.</text>
</comment>
<organism evidence="3 4">
    <name type="scientific">Cristinia sonorae</name>
    <dbReference type="NCBI Taxonomy" id="1940300"/>
    <lineage>
        <taxon>Eukaryota</taxon>
        <taxon>Fungi</taxon>
        <taxon>Dikarya</taxon>
        <taxon>Basidiomycota</taxon>
        <taxon>Agaricomycotina</taxon>
        <taxon>Agaricomycetes</taxon>
        <taxon>Agaricomycetidae</taxon>
        <taxon>Agaricales</taxon>
        <taxon>Pleurotineae</taxon>
        <taxon>Stephanosporaceae</taxon>
        <taxon>Cristinia</taxon>
    </lineage>
</organism>
<feature type="transmembrane region" description="Helical" evidence="1">
    <location>
        <begin position="55"/>
        <end position="82"/>
    </location>
</feature>
<proteinExistence type="predicted"/>
<feature type="domain" description="DUF6533" evidence="2">
    <location>
        <begin position="26"/>
        <end position="70"/>
    </location>
</feature>
<evidence type="ECO:0000259" key="2">
    <source>
        <dbReference type="Pfam" id="PF20151"/>
    </source>
</evidence>
<evidence type="ECO:0000313" key="3">
    <source>
        <dbReference type="EMBL" id="KAH8082846.1"/>
    </source>
</evidence>
<keyword evidence="1" id="KW-0812">Transmembrane</keyword>
<gene>
    <name evidence="3" type="ORF">BXZ70DRAFT_1012254</name>
</gene>
<feature type="transmembrane region" description="Helical" evidence="1">
    <location>
        <begin position="23"/>
        <end position="43"/>
    </location>
</feature>
<reference evidence="3" key="1">
    <citation type="journal article" date="2021" name="New Phytol.">
        <title>Evolutionary innovations through gain and loss of genes in the ectomycorrhizal Boletales.</title>
        <authorList>
            <person name="Wu G."/>
            <person name="Miyauchi S."/>
            <person name="Morin E."/>
            <person name="Kuo A."/>
            <person name="Drula E."/>
            <person name="Varga T."/>
            <person name="Kohler A."/>
            <person name="Feng B."/>
            <person name="Cao Y."/>
            <person name="Lipzen A."/>
            <person name="Daum C."/>
            <person name="Hundley H."/>
            <person name="Pangilinan J."/>
            <person name="Johnson J."/>
            <person name="Barry K."/>
            <person name="LaButti K."/>
            <person name="Ng V."/>
            <person name="Ahrendt S."/>
            <person name="Min B."/>
            <person name="Choi I.G."/>
            <person name="Park H."/>
            <person name="Plett J.M."/>
            <person name="Magnuson J."/>
            <person name="Spatafora J.W."/>
            <person name="Nagy L.G."/>
            <person name="Henrissat B."/>
            <person name="Grigoriev I.V."/>
            <person name="Yang Z.L."/>
            <person name="Xu J."/>
            <person name="Martin F.M."/>
        </authorList>
    </citation>
    <scope>NUCLEOTIDE SEQUENCE</scope>
    <source>
        <strain evidence="3">KKN 215</strain>
    </source>
</reference>
<dbReference type="EMBL" id="JAEVFJ010000049">
    <property type="protein sequence ID" value="KAH8082846.1"/>
    <property type="molecule type" value="Genomic_DNA"/>
</dbReference>
<keyword evidence="4" id="KW-1185">Reference proteome</keyword>
<accession>A0A8K0UG08</accession>
<keyword evidence="1" id="KW-1133">Transmembrane helix</keyword>
<sequence length="357" mass="40008">MSDDANDPETQQAIRNALQRLIVENYCIVASSALLFFDFSITFTREVKRIWHRRVTGATVVFILTRYSVLAERIVLLTTLFIHTLSDDRYSTSAPCVPVLRVDDTLTDLSYLSIGAFTALRLYGIYHEYWPPALVISIWLARVGIAIPPTGPEVSNNRKIFNNRTKCMNVATRLNSASNALVLSADTLLLALTWVKTYRIQKTSIRLGLRAPLSMLLLRDGTVYFAAILFMQIFAIVSSEVGSSFVLFDVWTYFVQVFNVIFLCRFMLNLRGIYLSDTEDTEITTRPMSDVNFAATIVGNMGAPLEPLTFISHARTTTQDESEDSDLVEVSRNPIMVGLSPNEADQIEMQDAVLGAC</sequence>
<name>A0A8K0UG08_9AGAR</name>
<evidence type="ECO:0000256" key="1">
    <source>
        <dbReference type="SAM" id="Phobius"/>
    </source>
</evidence>
<dbReference type="Pfam" id="PF20151">
    <property type="entry name" value="DUF6533"/>
    <property type="match status" value="1"/>
</dbReference>
<dbReference type="Proteomes" id="UP000813824">
    <property type="component" value="Unassembled WGS sequence"/>
</dbReference>
<dbReference type="OrthoDB" id="3052633at2759"/>
<evidence type="ECO:0000313" key="4">
    <source>
        <dbReference type="Proteomes" id="UP000813824"/>
    </source>
</evidence>
<protein>
    <recommendedName>
        <fullName evidence="2">DUF6533 domain-containing protein</fullName>
    </recommendedName>
</protein>
<keyword evidence="1" id="KW-0472">Membrane</keyword>
<feature type="transmembrane region" description="Helical" evidence="1">
    <location>
        <begin position="216"/>
        <end position="238"/>
    </location>
</feature>
<dbReference type="AlphaFoldDB" id="A0A8K0UG08"/>
<feature type="transmembrane region" description="Helical" evidence="1">
    <location>
        <begin position="250"/>
        <end position="268"/>
    </location>
</feature>
<dbReference type="InterPro" id="IPR045340">
    <property type="entry name" value="DUF6533"/>
</dbReference>